<protein>
    <submittedName>
        <fullName evidence="2">Uncharacterized protein</fullName>
    </submittedName>
</protein>
<dbReference type="EMBL" id="JAAALK010000079">
    <property type="protein sequence ID" value="KAG8100648.1"/>
    <property type="molecule type" value="Genomic_DNA"/>
</dbReference>
<organism evidence="2 3">
    <name type="scientific">Zizania palustris</name>
    <name type="common">Northern wild rice</name>
    <dbReference type="NCBI Taxonomy" id="103762"/>
    <lineage>
        <taxon>Eukaryota</taxon>
        <taxon>Viridiplantae</taxon>
        <taxon>Streptophyta</taxon>
        <taxon>Embryophyta</taxon>
        <taxon>Tracheophyta</taxon>
        <taxon>Spermatophyta</taxon>
        <taxon>Magnoliopsida</taxon>
        <taxon>Liliopsida</taxon>
        <taxon>Poales</taxon>
        <taxon>Poaceae</taxon>
        <taxon>BOP clade</taxon>
        <taxon>Oryzoideae</taxon>
        <taxon>Oryzeae</taxon>
        <taxon>Zizaniinae</taxon>
        <taxon>Zizania</taxon>
    </lineage>
</organism>
<reference evidence="2" key="2">
    <citation type="submission" date="2021-02" db="EMBL/GenBank/DDBJ databases">
        <authorList>
            <person name="Kimball J.A."/>
            <person name="Haas M.W."/>
            <person name="Macchietto M."/>
            <person name="Kono T."/>
            <person name="Duquette J."/>
            <person name="Shao M."/>
        </authorList>
    </citation>
    <scope>NUCLEOTIDE SEQUENCE</scope>
    <source>
        <tissue evidence="2">Fresh leaf tissue</tissue>
    </source>
</reference>
<proteinExistence type="predicted"/>
<evidence type="ECO:0000313" key="3">
    <source>
        <dbReference type="Proteomes" id="UP000729402"/>
    </source>
</evidence>
<keyword evidence="3" id="KW-1185">Reference proteome</keyword>
<evidence type="ECO:0000313" key="2">
    <source>
        <dbReference type="EMBL" id="KAG8100648.1"/>
    </source>
</evidence>
<name>A0A8J6C665_ZIZPA</name>
<dbReference type="AlphaFoldDB" id="A0A8J6C665"/>
<sequence>MNSTSLDSCAYASRRMNSTGTHGSALRALCPIAALRTAQRLHRPSIFCHLPSHAPQSLRRSAPPPTRMSDRHYATRHQSKHCLSLNPENQGTSR</sequence>
<reference evidence="2" key="1">
    <citation type="journal article" date="2021" name="bioRxiv">
        <title>Whole Genome Assembly and Annotation of Northern Wild Rice, Zizania palustris L., Supports a Whole Genome Duplication in the Zizania Genus.</title>
        <authorList>
            <person name="Haas M."/>
            <person name="Kono T."/>
            <person name="Macchietto M."/>
            <person name="Millas R."/>
            <person name="McGilp L."/>
            <person name="Shao M."/>
            <person name="Duquette J."/>
            <person name="Hirsch C.N."/>
            <person name="Kimball J."/>
        </authorList>
    </citation>
    <scope>NUCLEOTIDE SEQUENCE</scope>
    <source>
        <tissue evidence="2">Fresh leaf tissue</tissue>
    </source>
</reference>
<feature type="region of interest" description="Disordered" evidence="1">
    <location>
        <begin position="50"/>
        <end position="94"/>
    </location>
</feature>
<gene>
    <name evidence="2" type="ORF">GUJ93_ZPchr0013g36015</name>
</gene>
<accession>A0A8J6C665</accession>
<comment type="caution">
    <text evidence="2">The sequence shown here is derived from an EMBL/GenBank/DDBJ whole genome shotgun (WGS) entry which is preliminary data.</text>
</comment>
<dbReference type="Proteomes" id="UP000729402">
    <property type="component" value="Unassembled WGS sequence"/>
</dbReference>
<evidence type="ECO:0000256" key="1">
    <source>
        <dbReference type="SAM" id="MobiDB-lite"/>
    </source>
</evidence>